<dbReference type="InterPro" id="IPR036047">
    <property type="entry name" value="F-box-like_dom_sf"/>
</dbReference>
<evidence type="ECO:0000313" key="1">
    <source>
        <dbReference type="EMBL" id="EMD90138.1"/>
    </source>
</evidence>
<accession>M2UQC0</accession>
<keyword evidence="2" id="KW-1185">Reference proteome</keyword>
<reference evidence="1 2" key="1">
    <citation type="journal article" date="2012" name="PLoS Pathog.">
        <title>Diverse lifestyles and strategies of plant pathogenesis encoded in the genomes of eighteen Dothideomycetes fungi.</title>
        <authorList>
            <person name="Ohm R.A."/>
            <person name="Feau N."/>
            <person name="Henrissat B."/>
            <person name="Schoch C.L."/>
            <person name="Horwitz B.A."/>
            <person name="Barry K.W."/>
            <person name="Condon B.J."/>
            <person name="Copeland A.C."/>
            <person name="Dhillon B."/>
            <person name="Glaser F."/>
            <person name="Hesse C.N."/>
            <person name="Kosti I."/>
            <person name="LaButti K."/>
            <person name="Lindquist E.A."/>
            <person name="Lucas S."/>
            <person name="Salamov A.A."/>
            <person name="Bradshaw R.E."/>
            <person name="Ciuffetti L."/>
            <person name="Hamelin R.C."/>
            <person name="Kema G.H.J."/>
            <person name="Lawrence C."/>
            <person name="Scott J.A."/>
            <person name="Spatafora J.W."/>
            <person name="Turgeon B.G."/>
            <person name="de Wit P.J.G.M."/>
            <person name="Zhong S."/>
            <person name="Goodwin S.B."/>
            <person name="Grigoriev I.V."/>
        </authorList>
    </citation>
    <scope>NUCLEOTIDE SEQUENCE [LARGE SCALE GENOMIC DNA]</scope>
    <source>
        <strain evidence="2">C5 / ATCC 48332 / race O</strain>
    </source>
</reference>
<dbReference type="HOGENOM" id="CLU_040205_0_0_1"/>
<reference evidence="2" key="2">
    <citation type="journal article" date="2013" name="PLoS Genet.">
        <title>Comparative genome structure, secondary metabolite, and effector coding capacity across Cochliobolus pathogens.</title>
        <authorList>
            <person name="Condon B.J."/>
            <person name="Leng Y."/>
            <person name="Wu D."/>
            <person name="Bushley K.E."/>
            <person name="Ohm R.A."/>
            <person name="Otillar R."/>
            <person name="Martin J."/>
            <person name="Schackwitz W."/>
            <person name="Grimwood J."/>
            <person name="MohdZainudin N."/>
            <person name="Xue C."/>
            <person name="Wang R."/>
            <person name="Manning V.A."/>
            <person name="Dhillon B."/>
            <person name="Tu Z.J."/>
            <person name="Steffenson B.J."/>
            <person name="Salamov A."/>
            <person name="Sun H."/>
            <person name="Lowry S."/>
            <person name="LaButti K."/>
            <person name="Han J."/>
            <person name="Copeland A."/>
            <person name="Lindquist E."/>
            <person name="Barry K."/>
            <person name="Schmutz J."/>
            <person name="Baker S.E."/>
            <person name="Ciuffetti L.M."/>
            <person name="Grigoriev I.V."/>
            <person name="Zhong S."/>
            <person name="Turgeon B.G."/>
        </authorList>
    </citation>
    <scope>NUCLEOTIDE SEQUENCE [LARGE SCALE GENOMIC DNA]</scope>
    <source>
        <strain evidence="2">C5 / ATCC 48332 / race O</strain>
    </source>
</reference>
<dbReference type="AlphaFoldDB" id="M2UQC0"/>
<sequence>MLSFLKRIQRWHEEHKPIENPEKQGNQKVQAPLAALHHEERELIEVEKRNNQQAQALLAALHKLQCNMDPFIAAQTYNSRFCPLTSRLPDELLLCVLDFLSDDVVTLSCLRIVSRKFFHMVGSKPVYGENLKPIIYQSESLPKVPRYQFRRLLQRDGRCDKCKRWNDTCDPQYSDCSKFDPRIYPDADDAEWARLHRKLHCYACDSLHSVYEFSSDYQQSSSHHSERRCLGQQGSVELCKHIQINWASIKAHIDDWRRRQQYRGGDWRACLDSFNIECHDASHDTRCTASDEPTWPRARLSTISIDSTSPGAVVLSLEWAPHSRIDTMNLTSDGRIPAPELRLLFQRLRGLGPADILYPASHLGDPPEMAFFGPLSHRRHFVHYQTGDDDQTRSQPPPPLYLPFQKQMGLDLLVVLQRGLHGKKLDMELHSLRNDGDTSIASHCLALHYKTDIIICKVRDLADPTVKIIPTDCWLHAMDTQTYPHPQASHVRPPCRDIACVNYFKRRKARHYCKGRCFL</sequence>
<dbReference type="STRING" id="701091.M2UQC0"/>
<dbReference type="EMBL" id="KB445578">
    <property type="protein sequence ID" value="EMD90138.1"/>
    <property type="molecule type" value="Genomic_DNA"/>
</dbReference>
<organism evidence="1 2">
    <name type="scientific">Cochliobolus heterostrophus (strain C5 / ATCC 48332 / race O)</name>
    <name type="common">Southern corn leaf blight fungus</name>
    <name type="synonym">Bipolaris maydis</name>
    <dbReference type="NCBI Taxonomy" id="701091"/>
    <lineage>
        <taxon>Eukaryota</taxon>
        <taxon>Fungi</taxon>
        <taxon>Dikarya</taxon>
        <taxon>Ascomycota</taxon>
        <taxon>Pezizomycotina</taxon>
        <taxon>Dothideomycetes</taxon>
        <taxon>Pleosporomycetidae</taxon>
        <taxon>Pleosporales</taxon>
        <taxon>Pleosporineae</taxon>
        <taxon>Pleosporaceae</taxon>
        <taxon>Bipolaris</taxon>
    </lineage>
</organism>
<name>M2UQC0_COCH5</name>
<gene>
    <name evidence="1" type="ORF">COCHEDRAFT_1106062</name>
</gene>
<protein>
    <recommendedName>
        <fullName evidence="3">F-box domain-containing protein</fullName>
    </recommendedName>
</protein>
<dbReference type="OMA" id="ECHDASH"/>
<proteinExistence type="predicted"/>
<dbReference type="OrthoDB" id="3692147at2759"/>
<evidence type="ECO:0000313" key="2">
    <source>
        <dbReference type="Proteomes" id="UP000016936"/>
    </source>
</evidence>
<dbReference type="Proteomes" id="UP000016936">
    <property type="component" value="Unassembled WGS sequence"/>
</dbReference>
<evidence type="ECO:0008006" key="3">
    <source>
        <dbReference type="Google" id="ProtNLM"/>
    </source>
</evidence>
<dbReference type="eggNOG" id="ENOG502SN0B">
    <property type="taxonomic scope" value="Eukaryota"/>
</dbReference>
<dbReference type="SUPFAM" id="SSF81383">
    <property type="entry name" value="F-box domain"/>
    <property type="match status" value="1"/>
</dbReference>